<accession>A0ABW7LZP1</accession>
<dbReference type="RefSeq" id="WP_395246787.1">
    <property type="nucleotide sequence ID" value="NZ_JBINXA010000015.1"/>
</dbReference>
<keyword evidence="2" id="KW-1185">Reference proteome</keyword>
<dbReference type="EMBL" id="JBINXB010000005">
    <property type="protein sequence ID" value="MFH6565608.1"/>
    <property type="molecule type" value="Genomic_DNA"/>
</dbReference>
<gene>
    <name evidence="1" type="ORF">ACHMWK_06460</name>
</gene>
<dbReference type="Proteomes" id="UP001609821">
    <property type="component" value="Unassembled WGS sequence"/>
</dbReference>
<protein>
    <recommendedName>
        <fullName evidence="3">RWP-RK domain-containing protein</fullName>
    </recommendedName>
</protein>
<reference evidence="1 2" key="1">
    <citation type="submission" date="2024-10" db="EMBL/GenBank/DDBJ databases">
        <title>Aeromonas and Pseudomonas from the Cagarras Archipelago, Rio de Janeiro, Brazil.</title>
        <authorList>
            <person name="Canellas A.L.B."/>
            <person name="Laport M.S."/>
        </authorList>
    </citation>
    <scope>NUCLEOTIDE SEQUENCE [LARGE SCALE GENOMIC DNA]</scope>
    <source>
        <strain evidence="1 2">CPF-4</strain>
    </source>
</reference>
<evidence type="ECO:0008006" key="3">
    <source>
        <dbReference type="Google" id="ProtNLM"/>
    </source>
</evidence>
<organism evidence="1 2">
    <name type="scientific">Pseudomonas kulmbachensis</name>
    <dbReference type="NCBI Taxonomy" id="3043408"/>
    <lineage>
        <taxon>Bacteria</taxon>
        <taxon>Pseudomonadati</taxon>
        <taxon>Pseudomonadota</taxon>
        <taxon>Gammaproteobacteria</taxon>
        <taxon>Pseudomonadales</taxon>
        <taxon>Pseudomonadaceae</taxon>
        <taxon>Pseudomonas</taxon>
    </lineage>
</organism>
<sequence length="130" mass="14732">MYRFVNFAVVELFEKVWQTPMIKLAHNIGVSDVAVAKACRKAGIPLPGRGHWAKSEKQRQRKPKLPQVEGNVRFQVLDRDNSLATTGTDLNSPIVRRTIEAPYQSTEPHALVSQWLKSAKTSKLMDDYLD</sequence>
<evidence type="ECO:0000313" key="2">
    <source>
        <dbReference type="Proteomes" id="UP001609821"/>
    </source>
</evidence>
<evidence type="ECO:0000313" key="1">
    <source>
        <dbReference type="EMBL" id="MFH6565608.1"/>
    </source>
</evidence>
<name>A0ABW7LZP1_9PSED</name>
<proteinExistence type="predicted"/>
<comment type="caution">
    <text evidence="1">The sequence shown here is derived from an EMBL/GenBank/DDBJ whole genome shotgun (WGS) entry which is preliminary data.</text>
</comment>